<keyword evidence="3" id="KW-1185">Reference proteome</keyword>
<dbReference type="GeneID" id="34557636"/>
<evidence type="ECO:0000256" key="1">
    <source>
        <dbReference type="SAM" id="Phobius"/>
    </source>
</evidence>
<organism evidence="2 3">
    <name type="scientific">Colletotrichum orchidophilum</name>
    <dbReference type="NCBI Taxonomy" id="1209926"/>
    <lineage>
        <taxon>Eukaryota</taxon>
        <taxon>Fungi</taxon>
        <taxon>Dikarya</taxon>
        <taxon>Ascomycota</taxon>
        <taxon>Pezizomycotina</taxon>
        <taxon>Sordariomycetes</taxon>
        <taxon>Hypocreomycetidae</taxon>
        <taxon>Glomerellales</taxon>
        <taxon>Glomerellaceae</taxon>
        <taxon>Colletotrichum</taxon>
    </lineage>
</organism>
<gene>
    <name evidence="2" type="ORF">CORC01_04479</name>
</gene>
<accession>A0A1G4BFK8</accession>
<name>A0A1G4BFK8_9PEZI</name>
<proteinExistence type="predicted"/>
<dbReference type="Proteomes" id="UP000176998">
    <property type="component" value="Unassembled WGS sequence"/>
</dbReference>
<keyword evidence="1" id="KW-0812">Transmembrane</keyword>
<protein>
    <submittedName>
        <fullName evidence="2">Uncharacterized protein</fullName>
    </submittedName>
</protein>
<sequence length="49" mass="5725">MLHLTSFSRHTLSPSLFCLCLCLCHFLLLTWGFEKKYRKNKKGSHGRGK</sequence>
<dbReference type="RefSeq" id="XP_022477434.1">
    <property type="nucleotide sequence ID" value="XM_022616126.1"/>
</dbReference>
<feature type="transmembrane region" description="Helical" evidence="1">
    <location>
        <begin position="12"/>
        <end position="33"/>
    </location>
</feature>
<comment type="caution">
    <text evidence="2">The sequence shown here is derived from an EMBL/GenBank/DDBJ whole genome shotgun (WGS) entry which is preliminary data.</text>
</comment>
<dbReference type="AlphaFoldDB" id="A0A1G4BFK8"/>
<reference evidence="2 3" key="1">
    <citation type="submission" date="2016-09" db="EMBL/GenBank/DDBJ databases">
        <authorList>
            <person name="Capua I."/>
            <person name="De Benedictis P."/>
            <person name="Joannis T."/>
            <person name="Lombin L.H."/>
            <person name="Cattoli G."/>
        </authorList>
    </citation>
    <scope>NUCLEOTIDE SEQUENCE [LARGE SCALE GENOMIC DNA]</scope>
    <source>
        <strain evidence="2 3">IMI 309357</strain>
    </source>
</reference>
<keyword evidence="1" id="KW-0472">Membrane</keyword>
<evidence type="ECO:0000313" key="2">
    <source>
        <dbReference type="EMBL" id="OHF00290.1"/>
    </source>
</evidence>
<dbReference type="EMBL" id="MJBS01000029">
    <property type="protein sequence ID" value="OHF00290.1"/>
    <property type="molecule type" value="Genomic_DNA"/>
</dbReference>
<evidence type="ECO:0000313" key="3">
    <source>
        <dbReference type="Proteomes" id="UP000176998"/>
    </source>
</evidence>
<keyword evidence="1" id="KW-1133">Transmembrane helix</keyword>